<dbReference type="Gene3D" id="3.40.190.10">
    <property type="entry name" value="Periplasmic binding protein-like II"/>
    <property type="match status" value="1"/>
</dbReference>
<reference evidence="2" key="1">
    <citation type="journal article" date="2014" name="Nat. Genet.">
        <title>Genome of the human hookworm Necator americanus.</title>
        <authorList>
            <person name="Tang Y.T."/>
            <person name="Gao X."/>
            <person name="Rosa B.A."/>
            <person name="Abubucker S."/>
            <person name="Hallsworth-Pepin K."/>
            <person name="Martin J."/>
            <person name="Tyagi R."/>
            <person name="Heizer E."/>
            <person name="Zhang X."/>
            <person name="Bhonagiri-Palsikar V."/>
            <person name="Minx P."/>
            <person name="Warren W.C."/>
            <person name="Wang Q."/>
            <person name="Zhan B."/>
            <person name="Hotez P.J."/>
            <person name="Sternberg P.W."/>
            <person name="Dougall A."/>
            <person name="Gaze S.T."/>
            <person name="Mulvenna J."/>
            <person name="Sotillo J."/>
            <person name="Ranganathan S."/>
            <person name="Rabelo E.M."/>
            <person name="Wilson R.K."/>
            <person name="Felgner P.L."/>
            <person name="Bethony J."/>
            <person name="Hawdon J.M."/>
            <person name="Gasser R.B."/>
            <person name="Loukas A."/>
            <person name="Mitreva M."/>
        </authorList>
    </citation>
    <scope>NUCLEOTIDE SEQUENCE [LARGE SCALE GENOMIC DNA]</scope>
</reference>
<dbReference type="Proteomes" id="UP000053676">
    <property type="component" value="Unassembled WGS sequence"/>
</dbReference>
<name>W2SNL1_NECAM</name>
<dbReference type="AlphaFoldDB" id="W2SNL1"/>
<proteinExistence type="predicted"/>
<feature type="non-terminal residue" evidence="1">
    <location>
        <position position="1"/>
    </location>
</feature>
<keyword evidence="2" id="KW-1185">Reference proteome</keyword>
<protein>
    <submittedName>
        <fullName evidence="1">Uncharacterized protein</fullName>
    </submittedName>
</protein>
<dbReference type="EMBL" id="KI668839">
    <property type="protein sequence ID" value="ETN71133.1"/>
    <property type="molecule type" value="Genomic_DNA"/>
</dbReference>
<organism evidence="1 2">
    <name type="scientific">Necator americanus</name>
    <name type="common">Human hookworm</name>
    <dbReference type="NCBI Taxonomy" id="51031"/>
    <lineage>
        <taxon>Eukaryota</taxon>
        <taxon>Metazoa</taxon>
        <taxon>Ecdysozoa</taxon>
        <taxon>Nematoda</taxon>
        <taxon>Chromadorea</taxon>
        <taxon>Rhabditida</taxon>
        <taxon>Rhabditina</taxon>
        <taxon>Rhabditomorpha</taxon>
        <taxon>Strongyloidea</taxon>
        <taxon>Ancylostomatidae</taxon>
        <taxon>Bunostominae</taxon>
        <taxon>Necator</taxon>
    </lineage>
</organism>
<sequence>DISPFRCEECASVNLLWVRPYTTGKISSIRDLREFLVRTEVGLELNYSIKSWEEVQVAFYFDIIGFVFNFITEVNESQEEAKYACGAGKAIPSYLMRNVILKDRAHEYGVFMEYGQFIFYQNVQARVYKIQRPRNDPDEMYNKEIAYWTMSKGLTLLYNVFDVDVKTITEYRVATLIQPPFIQLSGNPKRPYEGYCIDLIELIRSEVRLLHAMQGCAFMLKTHEQVTCSGMPCTQTFERKYCSKSILGTCDSRGVGGVGVLVNTSMTKNIDSFEQLTTRIGRLRTRRCGPTPALTIFAAYAPTSSYEEEEALYVDL</sequence>
<dbReference type="OrthoDB" id="5984008at2759"/>
<evidence type="ECO:0000313" key="2">
    <source>
        <dbReference type="Proteomes" id="UP000053676"/>
    </source>
</evidence>
<dbReference type="KEGG" id="nai:NECAME_04696"/>
<evidence type="ECO:0000313" key="1">
    <source>
        <dbReference type="EMBL" id="ETN71133.1"/>
    </source>
</evidence>
<gene>
    <name evidence="1" type="ORF">NECAME_04696</name>
</gene>
<accession>W2SNL1</accession>